<comment type="caution">
    <text evidence="10">The sequence shown here is derived from an EMBL/GenBank/DDBJ whole genome shotgun (WGS) entry which is preliminary data.</text>
</comment>
<feature type="domain" description="O-GlcNAc transferase C-terminal" evidence="9">
    <location>
        <begin position="627"/>
        <end position="710"/>
    </location>
</feature>
<dbReference type="SUPFAM" id="SSF48452">
    <property type="entry name" value="TPR-like"/>
    <property type="match status" value="1"/>
</dbReference>
<evidence type="ECO:0000256" key="7">
    <source>
        <dbReference type="ARBA" id="ARBA00022803"/>
    </source>
</evidence>
<feature type="repeat" description="TPR" evidence="8">
    <location>
        <begin position="247"/>
        <end position="280"/>
    </location>
</feature>
<dbReference type="InterPro" id="IPR029489">
    <property type="entry name" value="OGT/SEC/SPY_C"/>
</dbReference>
<dbReference type="InterPro" id="IPR051939">
    <property type="entry name" value="Glycosyltr_41/O-GlcNAc_trsf"/>
</dbReference>
<dbReference type="PROSITE" id="PS50293">
    <property type="entry name" value="TPR_REGION"/>
    <property type="match status" value="1"/>
</dbReference>
<evidence type="ECO:0000256" key="2">
    <source>
        <dbReference type="ARBA" id="ARBA00005386"/>
    </source>
</evidence>
<dbReference type="Gene3D" id="1.25.40.10">
    <property type="entry name" value="Tetratricopeptide repeat domain"/>
    <property type="match status" value="3"/>
</dbReference>
<comment type="pathway">
    <text evidence="1">Protein modification; protein glycosylation.</text>
</comment>
<evidence type="ECO:0000313" key="10">
    <source>
        <dbReference type="EMBL" id="TDR45719.1"/>
    </source>
</evidence>
<dbReference type="PANTHER" id="PTHR44835:SF1">
    <property type="entry name" value="PROTEIN O-GLCNAC TRANSFERASE"/>
    <property type="match status" value="1"/>
</dbReference>
<dbReference type="RefSeq" id="WP_133818087.1">
    <property type="nucleotide sequence ID" value="NZ_SNZH01000004.1"/>
</dbReference>
<dbReference type="EMBL" id="SNZH01000004">
    <property type="protein sequence ID" value="TDR45719.1"/>
    <property type="molecule type" value="Genomic_DNA"/>
</dbReference>
<feature type="repeat" description="TPR" evidence="8">
    <location>
        <begin position="77"/>
        <end position="110"/>
    </location>
</feature>
<evidence type="ECO:0000256" key="6">
    <source>
        <dbReference type="ARBA" id="ARBA00022737"/>
    </source>
</evidence>
<name>A0A4R6Z2M0_9GAMM</name>
<feature type="repeat" description="TPR" evidence="8">
    <location>
        <begin position="43"/>
        <end position="76"/>
    </location>
</feature>
<dbReference type="PANTHER" id="PTHR44835">
    <property type="entry name" value="UDP-N-ACETYLGLUCOSAMINE--PEPTIDE N-ACETYLGLUCOSAMINYLTRANSFERASE SPINDLY-RELATED"/>
    <property type="match status" value="1"/>
</dbReference>
<evidence type="ECO:0000256" key="8">
    <source>
        <dbReference type="PROSITE-ProRule" id="PRU00339"/>
    </source>
</evidence>
<dbReference type="Pfam" id="PF13844">
    <property type="entry name" value="Glyco_transf_41"/>
    <property type="match status" value="1"/>
</dbReference>
<organism evidence="10 11">
    <name type="scientific">Tahibacter aquaticus</name>
    <dbReference type="NCBI Taxonomy" id="520092"/>
    <lineage>
        <taxon>Bacteria</taxon>
        <taxon>Pseudomonadati</taxon>
        <taxon>Pseudomonadota</taxon>
        <taxon>Gammaproteobacteria</taxon>
        <taxon>Lysobacterales</taxon>
        <taxon>Rhodanobacteraceae</taxon>
        <taxon>Tahibacter</taxon>
    </lineage>
</organism>
<dbReference type="Pfam" id="PF13181">
    <property type="entry name" value="TPR_8"/>
    <property type="match status" value="2"/>
</dbReference>
<dbReference type="SUPFAM" id="SSF53756">
    <property type="entry name" value="UDP-Glycosyltransferase/glycogen phosphorylase"/>
    <property type="match status" value="1"/>
</dbReference>
<dbReference type="AlphaFoldDB" id="A0A4R6Z2M0"/>
<comment type="similarity">
    <text evidence="2">Belongs to the glycosyltransferase 41 family. O-GlcNAc transferase subfamily.</text>
</comment>
<keyword evidence="5 10" id="KW-0808">Transferase</keyword>
<dbReference type="EC" id="2.4.1.255" evidence="3"/>
<dbReference type="SMART" id="SM00028">
    <property type="entry name" value="TPR"/>
    <property type="match status" value="8"/>
</dbReference>
<dbReference type="Gene3D" id="3.40.50.11380">
    <property type="match status" value="1"/>
</dbReference>
<accession>A0A4R6Z2M0</accession>
<evidence type="ECO:0000313" key="11">
    <source>
        <dbReference type="Proteomes" id="UP000295293"/>
    </source>
</evidence>
<evidence type="ECO:0000256" key="4">
    <source>
        <dbReference type="ARBA" id="ARBA00022676"/>
    </source>
</evidence>
<keyword evidence="4" id="KW-0328">Glycosyltransferase</keyword>
<protein>
    <recommendedName>
        <fullName evidence="3">protein O-GlcNAc transferase</fullName>
        <ecNumber evidence="3">2.4.1.255</ecNumber>
    </recommendedName>
</protein>
<dbReference type="InterPro" id="IPR019734">
    <property type="entry name" value="TPR_rpt"/>
</dbReference>
<sequence length="736" mass="79247">MSTPPNRQVLELFAKARAYHRSGQFGQAESHYLRVTKLDASNAEAWHLLGVAVYQMGKVDKAISHYRRAVELRPRAAEMLNNLALALRAKGDLAAAADYFAQALRARPEYVPAAYNLALLREQAGDAAAAEQAYRQALVGEPDALNTLTNLGNLLRKQGRLDEAERFLLRAQQCHGKDATANGNLALLRLDQARHAQARELAEAATRLQPQAAPWWEALGTALRLAQDADAAVAPLQRAASLAPDVAAIHLQLALAKQESGNADAAQQSFAQALALAPQWERARWEAALSVPAIPADDAAVATALAHFDSGIAALLRDPGRPEAAFEAAQCVGIFGLHYLPGDHTARQRRFGELITTVAAQARPHYAQPPGWRALAHGGRLRVGFVSAYLHQHVVERYFGGWILGLDPARFERHVWYTGASADARTAALRAAVDHYAEPEGSFDELAAALHSAQLDVVIYLDVGLDPRQQALAALRLAPLQCAAYGHPVSTGLATIDYFLSAQALEPADAAAHYSESLLSLPGLGCEPRPPAAAAAFDVAAELRADGRPLLLCLQNLIKLPPAFDDVLARVLVQSGARLVMFNRGHGITARYRARLVTALRLYGLDPDDCLHMEDARPYAQFLALVRQADLILDSPGFSGGGTSLDALGMGTPVLTFDGFFARGRQTAAMLRMLDLPQLVASSDDDYVAKAVALCADPAARQKLRTQIEQCNAGLFHNADVLPALENFLYTAATST</sequence>
<dbReference type="PROSITE" id="PS50005">
    <property type="entry name" value="TPR"/>
    <property type="match status" value="3"/>
</dbReference>
<dbReference type="Pfam" id="PF13432">
    <property type="entry name" value="TPR_16"/>
    <property type="match status" value="2"/>
</dbReference>
<evidence type="ECO:0000256" key="5">
    <source>
        <dbReference type="ARBA" id="ARBA00022679"/>
    </source>
</evidence>
<keyword evidence="7 8" id="KW-0802">TPR repeat</keyword>
<keyword evidence="11" id="KW-1185">Reference proteome</keyword>
<gene>
    <name evidence="10" type="ORF">DFR29_104147</name>
</gene>
<proteinExistence type="inferred from homology"/>
<evidence type="ECO:0000256" key="3">
    <source>
        <dbReference type="ARBA" id="ARBA00011970"/>
    </source>
</evidence>
<dbReference type="GO" id="GO:0097363">
    <property type="term" value="F:protein O-acetylglucosaminyltransferase activity"/>
    <property type="evidence" value="ECO:0007669"/>
    <property type="project" value="UniProtKB-EC"/>
</dbReference>
<dbReference type="InterPro" id="IPR011990">
    <property type="entry name" value="TPR-like_helical_dom_sf"/>
</dbReference>
<dbReference type="OrthoDB" id="146908at2"/>
<evidence type="ECO:0000259" key="9">
    <source>
        <dbReference type="Pfam" id="PF13844"/>
    </source>
</evidence>
<dbReference type="Pfam" id="PF14559">
    <property type="entry name" value="TPR_19"/>
    <property type="match status" value="1"/>
</dbReference>
<reference evidence="10 11" key="1">
    <citation type="submission" date="2019-03" db="EMBL/GenBank/DDBJ databases">
        <title>Genomic Encyclopedia of Type Strains, Phase IV (KMG-IV): sequencing the most valuable type-strain genomes for metagenomic binning, comparative biology and taxonomic classification.</title>
        <authorList>
            <person name="Goeker M."/>
        </authorList>
    </citation>
    <scope>NUCLEOTIDE SEQUENCE [LARGE SCALE GENOMIC DNA]</scope>
    <source>
        <strain evidence="10 11">DSM 21667</strain>
    </source>
</reference>
<keyword evidence="6" id="KW-0677">Repeat</keyword>
<dbReference type="Proteomes" id="UP000295293">
    <property type="component" value="Unassembled WGS sequence"/>
</dbReference>
<dbReference type="Gene3D" id="3.40.50.2000">
    <property type="entry name" value="Glycogen Phosphorylase B"/>
    <property type="match status" value="1"/>
</dbReference>
<evidence type="ECO:0000256" key="1">
    <source>
        <dbReference type="ARBA" id="ARBA00004922"/>
    </source>
</evidence>